<dbReference type="EMBL" id="CAESAN010000099">
    <property type="protein sequence ID" value="CAB4345769.1"/>
    <property type="molecule type" value="Genomic_DNA"/>
</dbReference>
<dbReference type="InterPro" id="IPR013525">
    <property type="entry name" value="ABC2_TM"/>
</dbReference>
<dbReference type="PANTHER" id="PTHR43229:SF2">
    <property type="entry name" value="NODULATION PROTEIN J"/>
    <property type="match status" value="1"/>
</dbReference>
<keyword evidence="2 5" id="KW-0812">Transmembrane</keyword>
<feature type="transmembrane region" description="Helical" evidence="5">
    <location>
        <begin position="144"/>
        <end position="168"/>
    </location>
</feature>
<dbReference type="GO" id="GO:0043190">
    <property type="term" value="C:ATP-binding cassette (ABC) transporter complex"/>
    <property type="evidence" value="ECO:0007669"/>
    <property type="project" value="InterPro"/>
</dbReference>
<name>A0A6J5ZX46_9ZZZZ</name>
<dbReference type="InterPro" id="IPR000412">
    <property type="entry name" value="ABC_2_transport"/>
</dbReference>
<evidence type="ECO:0000256" key="1">
    <source>
        <dbReference type="ARBA" id="ARBA00004141"/>
    </source>
</evidence>
<evidence type="ECO:0000259" key="6">
    <source>
        <dbReference type="Pfam" id="PF01061"/>
    </source>
</evidence>
<reference evidence="7" key="1">
    <citation type="submission" date="2020-05" db="EMBL/GenBank/DDBJ databases">
        <authorList>
            <person name="Chiriac C."/>
            <person name="Salcher M."/>
            <person name="Ghai R."/>
            <person name="Kavagutti S V."/>
        </authorList>
    </citation>
    <scope>NUCLEOTIDE SEQUENCE</scope>
</reference>
<feature type="transmembrane region" description="Helical" evidence="5">
    <location>
        <begin position="106"/>
        <end position="132"/>
    </location>
</feature>
<dbReference type="PIRSF" id="PIRSF006648">
    <property type="entry name" value="DrrB"/>
    <property type="match status" value="1"/>
</dbReference>
<evidence type="ECO:0000313" key="7">
    <source>
        <dbReference type="EMBL" id="CAB4345769.1"/>
    </source>
</evidence>
<gene>
    <name evidence="7" type="ORF">UFOPK3547_01163</name>
</gene>
<proteinExistence type="predicted"/>
<protein>
    <submittedName>
        <fullName evidence="7">Unannotated protein</fullName>
    </submittedName>
</protein>
<dbReference type="Pfam" id="PF01061">
    <property type="entry name" value="ABC2_membrane"/>
    <property type="match status" value="1"/>
</dbReference>
<feature type="transmembrane region" description="Helical" evidence="5">
    <location>
        <begin position="21"/>
        <end position="42"/>
    </location>
</feature>
<evidence type="ECO:0000256" key="2">
    <source>
        <dbReference type="ARBA" id="ARBA00022692"/>
    </source>
</evidence>
<dbReference type="PANTHER" id="PTHR43229">
    <property type="entry name" value="NODULATION PROTEIN J"/>
    <property type="match status" value="1"/>
</dbReference>
<sequence length="258" mass="27483">MSSSTLSVAMAVLRRVMIQTFKNPAIIIPSLAFPLVFLIAFAGGLSTVASVPGFSFKGGYTAFQFVFVFLQTASFAGIFTGYRIAEDYESGFARRLLIAAPHSRGILLGFVLSGLVRFALTGVILWVIALLAGMNVLGSPLGIVAMWLLAALLCIASTLWVSGLAFRFQSVDIGSFMQTPVFILLFLAPVYVPLALLTGWLKIAATVNPVTAILDSARGFISGQETKVALAFGLALLLAVLMGLWAALQMRRAQRGVA</sequence>
<feature type="transmembrane region" description="Helical" evidence="5">
    <location>
        <begin position="62"/>
        <end position="85"/>
    </location>
</feature>
<keyword evidence="4 5" id="KW-0472">Membrane</keyword>
<evidence type="ECO:0000256" key="5">
    <source>
        <dbReference type="SAM" id="Phobius"/>
    </source>
</evidence>
<comment type="subcellular location">
    <subcellularLocation>
        <location evidence="1">Membrane</location>
        <topology evidence="1">Multi-pass membrane protein</topology>
    </subcellularLocation>
</comment>
<organism evidence="7">
    <name type="scientific">freshwater metagenome</name>
    <dbReference type="NCBI Taxonomy" id="449393"/>
    <lineage>
        <taxon>unclassified sequences</taxon>
        <taxon>metagenomes</taxon>
        <taxon>ecological metagenomes</taxon>
    </lineage>
</organism>
<evidence type="ECO:0000256" key="3">
    <source>
        <dbReference type="ARBA" id="ARBA00022989"/>
    </source>
</evidence>
<dbReference type="GO" id="GO:0140359">
    <property type="term" value="F:ABC-type transporter activity"/>
    <property type="evidence" value="ECO:0007669"/>
    <property type="project" value="InterPro"/>
</dbReference>
<dbReference type="AlphaFoldDB" id="A0A6J5ZX46"/>
<feature type="transmembrane region" description="Helical" evidence="5">
    <location>
        <begin position="180"/>
        <end position="201"/>
    </location>
</feature>
<dbReference type="InterPro" id="IPR051784">
    <property type="entry name" value="Nod_factor_ABC_transporter"/>
</dbReference>
<accession>A0A6J5ZX46</accession>
<feature type="transmembrane region" description="Helical" evidence="5">
    <location>
        <begin position="228"/>
        <end position="248"/>
    </location>
</feature>
<feature type="domain" description="ABC-2 type transporter transmembrane" evidence="6">
    <location>
        <begin position="10"/>
        <end position="219"/>
    </location>
</feature>
<keyword evidence="3 5" id="KW-1133">Transmembrane helix</keyword>
<evidence type="ECO:0000256" key="4">
    <source>
        <dbReference type="ARBA" id="ARBA00023136"/>
    </source>
</evidence>